<evidence type="ECO:0000313" key="3">
    <source>
        <dbReference type="Proteomes" id="UP001152795"/>
    </source>
</evidence>
<dbReference type="PANTHER" id="PTHR47331:SF2">
    <property type="match status" value="1"/>
</dbReference>
<dbReference type="EMBL" id="CACRXK020001790">
    <property type="protein sequence ID" value="CAB3991108.1"/>
    <property type="molecule type" value="Genomic_DNA"/>
</dbReference>
<evidence type="ECO:0000313" key="2">
    <source>
        <dbReference type="EMBL" id="CAB3991108.1"/>
    </source>
</evidence>
<dbReference type="PANTHER" id="PTHR47331">
    <property type="entry name" value="PHD-TYPE DOMAIN-CONTAINING PROTEIN"/>
    <property type="match status" value="1"/>
</dbReference>
<gene>
    <name evidence="2" type="ORF">PACLA_8A017739</name>
</gene>
<reference evidence="2" key="1">
    <citation type="submission" date="2020-04" db="EMBL/GenBank/DDBJ databases">
        <authorList>
            <person name="Alioto T."/>
            <person name="Alioto T."/>
            <person name="Gomez Garrido J."/>
        </authorList>
    </citation>
    <scope>NUCLEOTIDE SEQUENCE</scope>
    <source>
        <strain evidence="2">A484AB</strain>
    </source>
</reference>
<evidence type="ECO:0000259" key="1">
    <source>
        <dbReference type="Pfam" id="PF18701"/>
    </source>
</evidence>
<feature type="domain" description="DUF5641" evidence="1">
    <location>
        <begin position="415"/>
        <end position="494"/>
    </location>
</feature>
<dbReference type="Proteomes" id="UP001152795">
    <property type="component" value="Unassembled WGS sequence"/>
</dbReference>
<comment type="caution">
    <text evidence="2">The sequence shown here is derived from an EMBL/GenBank/DDBJ whole genome shotgun (WGS) entry which is preliminary data.</text>
</comment>
<proteinExistence type="predicted"/>
<dbReference type="AlphaFoldDB" id="A0A6S7GGL3"/>
<dbReference type="OrthoDB" id="5979870at2759"/>
<accession>A0A6S7GGL3</accession>
<sequence>MDWILHDVIPTQTVSLFALLRREDAVGCPWLIILSDGSDLAYGYAACIRWSLLNGEYWCRLIMAKCRIAPLNKLSTPQMELNAAVLSKRGRKVIEFYEGVRTGEIEAATNGDLSCWAWMSGENNTADWLKRVRNPDELVEDSEWWNGPPILYQPIESWGLKFGLQKNEAFPGEKKIRYTATAASEIPDIDYKRSSDVDRIIWMVARILSMPRHKSFHGGSTLHITSQLLKEAEDLVVKDVQKELKDEIEKTDQKGRKGGRYASLNPGKDEHGYYMVGQRLKNNNPMTPDASLQKLLPTHHPRVTQVDKSGLQNGLTWKFGSADSPWYQGAVESLVKAAKRAIVFAVGKRRLPVPEFLTVCSEATNLLNERPIGTLPTLDSDLNVFTPNSLLLGRSTAKNPGGWQPFTCSQSPKTRYSLLQTAVEDFWEKWIQLYATSLVVRRKWHVNTRNLRPGDVVMIADKNVMRGEYRLGVVKEVFPDQDGKVRRVLVTYKNFRVGNHRQEYGISEAITISRSVQRLALLVPVQTEDGDKEDV</sequence>
<organism evidence="2 3">
    <name type="scientific">Paramuricea clavata</name>
    <name type="common">Red gorgonian</name>
    <name type="synonym">Violescent sea-whip</name>
    <dbReference type="NCBI Taxonomy" id="317549"/>
    <lineage>
        <taxon>Eukaryota</taxon>
        <taxon>Metazoa</taxon>
        <taxon>Cnidaria</taxon>
        <taxon>Anthozoa</taxon>
        <taxon>Octocorallia</taxon>
        <taxon>Malacalcyonacea</taxon>
        <taxon>Plexauridae</taxon>
        <taxon>Paramuricea</taxon>
    </lineage>
</organism>
<dbReference type="Pfam" id="PF05380">
    <property type="entry name" value="Peptidase_A17"/>
    <property type="match status" value="1"/>
</dbReference>
<name>A0A6S7GGL3_PARCT</name>
<protein>
    <recommendedName>
        <fullName evidence="1">DUF5641 domain-containing protein</fullName>
    </recommendedName>
</protein>
<dbReference type="Pfam" id="PF18701">
    <property type="entry name" value="DUF5641"/>
    <property type="match status" value="1"/>
</dbReference>
<dbReference type="InterPro" id="IPR008042">
    <property type="entry name" value="Retrotrans_Pao"/>
</dbReference>
<keyword evidence="3" id="KW-1185">Reference proteome</keyword>
<dbReference type="InterPro" id="IPR040676">
    <property type="entry name" value="DUF5641"/>
</dbReference>